<evidence type="ECO:0000313" key="1">
    <source>
        <dbReference type="EMBL" id="SVB26086.1"/>
    </source>
</evidence>
<accession>A0A382CIX8</accession>
<sequence>MMRVTLGNNHFHQYQFFKFYAGKVSHISVTHFTAEL</sequence>
<organism evidence="1">
    <name type="scientific">marine metagenome</name>
    <dbReference type="NCBI Taxonomy" id="408172"/>
    <lineage>
        <taxon>unclassified sequences</taxon>
        <taxon>metagenomes</taxon>
        <taxon>ecological metagenomes</taxon>
    </lineage>
</organism>
<name>A0A382CIX8_9ZZZZ</name>
<dbReference type="EMBL" id="UINC01034751">
    <property type="protein sequence ID" value="SVB26086.1"/>
    <property type="molecule type" value="Genomic_DNA"/>
</dbReference>
<gene>
    <name evidence="1" type="ORF">METZ01_LOCUS178940</name>
</gene>
<protein>
    <submittedName>
        <fullName evidence="1">Uncharacterized protein</fullName>
    </submittedName>
</protein>
<reference evidence="1" key="1">
    <citation type="submission" date="2018-05" db="EMBL/GenBank/DDBJ databases">
        <authorList>
            <person name="Lanie J.A."/>
            <person name="Ng W.-L."/>
            <person name="Kazmierczak K.M."/>
            <person name="Andrzejewski T.M."/>
            <person name="Davidsen T.M."/>
            <person name="Wayne K.J."/>
            <person name="Tettelin H."/>
            <person name="Glass J.I."/>
            <person name="Rusch D."/>
            <person name="Podicherti R."/>
            <person name="Tsui H.-C.T."/>
            <person name="Winkler M.E."/>
        </authorList>
    </citation>
    <scope>NUCLEOTIDE SEQUENCE</scope>
</reference>
<proteinExistence type="predicted"/>
<dbReference type="AlphaFoldDB" id="A0A382CIX8"/>